<dbReference type="Proteomes" id="UP000192674">
    <property type="component" value="Unassembled WGS sequence"/>
</dbReference>
<proteinExistence type="predicted"/>
<evidence type="ECO:0000259" key="1">
    <source>
        <dbReference type="Pfam" id="PF02036"/>
    </source>
</evidence>
<keyword evidence="3" id="KW-1185">Reference proteome</keyword>
<dbReference type="Gene3D" id="3.30.1050.10">
    <property type="entry name" value="SCP2 sterol-binding domain"/>
    <property type="match status" value="1"/>
</dbReference>
<evidence type="ECO:0000313" key="2">
    <source>
        <dbReference type="EMBL" id="SMC95368.1"/>
    </source>
</evidence>
<protein>
    <submittedName>
        <fullName evidence="2">SCP-2 sterol transfer family protein</fullName>
    </submittedName>
</protein>
<dbReference type="InterPro" id="IPR003033">
    <property type="entry name" value="SCP2_sterol-bd_dom"/>
</dbReference>
<dbReference type="EMBL" id="FWXV01000002">
    <property type="protein sequence ID" value="SMC95368.1"/>
    <property type="molecule type" value="Genomic_DNA"/>
</dbReference>
<dbReference type="AlphaFoldDB" id="A0A1Y5XHP9"/>
<reference evidence="2 3" key="1">
    <citation type="submission" date="2017-04" db="EMBL/GenBank/DDBJ databases">
        <authorList>
            <person name="Afonso C.L."/>
            <person name="Miller P.J."/>
            <person name="Scott M.A."/>
            <person name="Spackman E."/>
            <person name="Goraichik I."/>
            <person name="Dimitrov K.M."/>
            <person name="Suarez D.L."/>
            <person name="Swayne D.E."/>
        </authorList>
    </citation>
    <scope>NUCLEOTIDE SEQUENCE [LARGE SCALE GENOMIC DNA]</scope>
    <source>
        <strain evidence="2 3">DSM 43828</strain>
    </source>
</reference>
<gene>
    <name evidence="2" type="ORF">SAMN05661093_03149</name>
</gene>
<feature type="domain" description="SCP2" evidence="1">
    <location>
        <begin position="115"/>
        <end position="202"/>
    </location>
</feature>
<name>A0A1Y5XHP9_KIBAR</name>
<accession>A0A1Y5XHP9</accession>
<dbReference type="Pfam" id="PF02036">
    <property type="entry name" value="SCP2"/>
    <property type="match status" value="1"/>
</dbReference>
<dbReference type="OrthoDB" id="5243187at2"/>
<dbReference type="RefSeq" id="WP_084427087.1">
    <property type="nucleotide sequence ID" value="NZ_FWXV01000002.1"/>
</dbReference>
<evidence type="ECO:0000313" key="3">
    <source>
        <dbReference type="Proteomes" id="UP000192674"/>
    </source>
</evidence>
<dbReference type="InterPro" id="IPR036527">
    <property type="entry name" value="SCP2_sterol-bd_dom_sf"/>
</dbReference>
<organism evidence="2 3">
    <name type="scientific">Kibdelosporangium aridum</name>
    <dbReference type="NCBI Taxonomy" id="2030"/>
    <lineage>
        <taxon>Bacteria</taxon>
        <taxon>Bacillati</taxon>
        <taxon>Actinomycetota</taxon>
        <taxon>Actinomycetes</taxon>
        <taxon>Pseudonocardiales</taxon>
        <taxon>Pseudonocardiaceae</taxon>
        <taxon>Kibdelosporangium</taxon>
    </lineage>
</organism>
<sequence length="213" mass="23476">MPDLSVEAISRLSPGELVTLIDSLDPTTEGLADVDIDAIARNIDPAMLTGDEFVRLISGLQRLSSVSIDLAKMGPRTFAKLIAGASKEQLEEVLARPELRNLILGEIFRRMTTHLRQDKAKDVEAVVHWRFSGGTGEGGYDRYETVISNGTCTMSREMTKESRVTITMPPQEFLRLITSNASAPVLFMMGKLKLRGDLPFAAGMLHMFDLPKP</sequence>
<dbReference type="SUPFAM" id="SSF55718">
    <property type="entry name" value="SCP-like"/>
    <property type="match status" value="1"/>
</dbReference>